<feature type="compositionally biased region" description="Polar residues" evidence="1">
    <location>
        <begin position="304"/>
        <end position="313"/>
    </location>
</feature>
<sequence length="361" mass="39874">MKSVNLIIAVLAGISSARSIAVRQEDVTPEKVCNFFETGRGNKAIKPNENCRPRAQKCIEDQVKKSDVSEQATKDDITLCTFSPMVGNGTTDFMTVCDGLDVTRETCHSNTAWCVMNDATFYAEDKNSALARLQTCVARRIFNPDGDDTAIKCNATEATTDFGRTVCGEEIYGDDPDKWSEEIKLVAKCSEEFDRKAPKSAILKHTQLGQYCLDQGVECRIYRLNEIKGPSQIRTSVRMIECQTGAQTSSETESKGDSSSTPPAEKQPKQTGQPGQPQQSLEEVDSQPKETCNRPEVDTKVHSSLDSPNSQSLEEVDRQLKEHCSRPGVNTEGCMEAARRCTGQVKVDASIKEFLECVDRM</sequence>
<dbReference type="HOGENOM" id="CLU_065602_0_0_1"/>
<proteinExistence type="predicted"/>
<organism evidence="3 4">
    <name type="scientific">Beauveria bassiana D1-5</name>
    <dbReference type="NCBI Taxonomy" id="1245745"/>
    <lineage>
        <taxon>Eukaryota</taxon>
        <taxon>Fungi</taxon>
        <taxon>Dikarya</taxon>
        <taxon>Ascomycota</taxon>
        <taxon>Pezizomycotina</taxon>
        <taxon>Sordariomycetes</taxon>
        <taxon>Hypocreomycetidae</taxon>
        <taxon>Hypocreales</taxon>
        <taxon>Cordycipitaceae</taxon>
        <taxon>Beauveria</taxon>
    </lineage>
</organism>
<gene>
    <name evidence="3" type="ORF">BBAD15_g11056</name>
</gene>
<evidence type="ECO:0000256" key="2">
    <source>
        <dbReference type="SAM" id="SignalP"/>
    </source>
</evidence>
<dbReference type="OrthoDB" id="10443211at2759"/>
<feature type="compositionally biased region" description="Basic and acidic residues" evidence="1">
    <location>
        <begin position="315"/>
        <end position="325"/>
    </location>
</feature>
<feature type="compositionally biased region" description="Basic and acidic residues" evidence="1">
    <location>
        <begin position="286"/>
        <end position="303"/>
    </location>
</feature>
<comment type="caution">
    <text evidence="3">The sequence shown here is derived from an EMBL/GenBank/DDBJ whole genome shotgun (WGS) entry which is preliminary data.</text>
</comment>
<dbReference type="AlphaFoldDB" id="A0A0A2VBM3"/>
<reference evidence="3 4" key="1">
    <citation type="submission" date="2012-10" db="EMBL/GenBank/DDBJ databases">
        <title>Genome sequencing and analysis of entomopathogenic fungi Beauveria bassiana D1-5.</title>
        <authorList>
            <person name="Li Q."/>
            <person name="Wang L."/>
            <person name="Zhang Z."/>
            <person name="Wang Q."/>
            <person name="Ren J."/>
            <person name="Wang M."/>
            <person name="Xu W."/>
            <person name="Wang J."/>
            <person name="Lu Y."/>
            <person name="Du Q."/>
            <person name="Sun Z."/>
        </authorList>
    </citation>
    <scope>NUCLEOTIDE SEQUENCE [LARGE SCALE GENOMIC DNA]</scope>
    <source>
        <strain evidence="3 4">D1-5</strain>
    </source>
</reference>
<protein>
    <submittedName>
        <fullName evidence="3">Uncharacterized protein</fullName>
    </submittedName>
</protein>
<dbReference type="Proteomes" id="UP000030106">
    <property type="component" value="Unassembled WGS sequence"/>
</dbReference>
<feature type="compositionally biased region" description="Low complexity" evidence="1">
    <location>
        <begin position="269"/>
        <end position="279"/>
    </location>
</feature>
<evidence type="ECO:0000313" key="4">
    <source>
        <dbReference type="Proteomes" id="UP000030106"/>
    </source>
</evidence>
<feature type="chain" id="PRO_5001995107" evidence="2">
    <location>
        <begin position="18"/>
        <end position="361"/>
    </location>
</feature>
<accession>A0A0A2VBM3</accession>
<name>A0A0A2VBM3_BEABA</name>
<evidence type="ECO:0000256" key="1">
    <source>
        <dbReference type="SAM" id="MobiDB-lite"/>
    </source>
</evidence>
<dbReference type="EMBL" id="ANFO01001178">
    <property type="protein sequence ID" value="KGQ03707.1"/>
    <property type="molecule type" value="Genomic_DNA"/>
</dbReference>
<feature type="signal peptide" evidence="2">
    <location>
        <begin position="1"/>
        <end position="17"/>
    </location>
</feature>
<evidence type="ECO:0000313" key="3">
    <source>
        <dbReference type="EMBL" id="KGQ03707.1"/>
    </source>
</evidence>
<feature type="region of interest" description="Disordered" evidence="1">
    <location>
        <begin position="243"/>
        <end position="329"/>
    </location>
</feature>
<keyword evidence="2" id="KW-0732">Signal</keyword>